<dbReference type="InterPro" id="IPR036264">
    <property type="entry name" value="Bact_exopeptidase_dim_dom"/>
</dbReference>
<feature type="domain" description="Peptidase M20 dimerisation" evidence="3">
    <location>
        <begin position="176"/>
        <end position="271"/>
    </location>
</feature>
<sequence>MASQLEQHLPLLQQLIQTQSYSGQEHAAQALIMRQFEQLDLRPEWQGSNVVLKLAGMDKGQAFVFNSHTDVVGVDNPGSWKNNPFSGTIEDGRVHGRGAADMKGGLWASMMTAYQLSKRTDLPHDAYFTYVTEEETSGAGTKSFVDWLQNQQERAGYGEIAAIFTEPTGLTTAHHGHRGNFFIQAEIKDQGGHSSRPDLVHPHAIVQMNQLIAELGGLSATWQSEFAEGEFMPPTITPTAISASSTSPNKVARVCTAVFDLRTVPNFHSEAYEIVAQRAKALGIEMSLVCPAASVGYTSRGANIVKAMQEVISDLRVEPFDAAADLGFMSEIGAEGVIFGPGEMEQAHITDEWAPLDQVLKAPDLYTQIYDAWAKF</sequence>
<evidence type="ECO:0000256" key="1">
    <source>
        <dbReference type="ARBA" id="ARBA00022723"/>
    </source>
</evidence>
<dbReference type="PANTHER" id="PTHR43808">
    <property type="entry name" value="ACETYLORNITHINE DEACETYLASE"/>
    <property type="match status" value="1"/>
</dbReference>
<keyword evidence="2" id="KW-0378">Hydrolase</keyword>
<evidence type="ECO:0000259" key="3">
    <source>
        <dbReference type="Pfam" id="PF07687"/>
    </source>
</evidence>
<dbReference type="EMBL" id="PFDW01000068">
    <property type="protein sequence ID" value="PJE57962.1"/>
    <property type="molecule type" value="Genomic_DNA"/>
</dbReference>
<dbReference type="SUPFAM" id="SSF53187">
    <property type="entry name" value="Zn-dependent exopeptidases"/>
    <property type="match status" value="1"/>
</dbReference>
<dbReference type="Pfam" id="PF01546">
    <property type="entry name" value="Peptidase_M20"/>
    <property type="match status" value="1"/>
</dbReference>
<dbReference type="SUPFAM" id="SSF55031">
    <property type="entry name" value="Bacterial exopeptidase dimerisation domain"/>
    <property type="match status" value="1"/>
</dbReference>
<keyword evidence="1" id="KW-0479">Metal-binding</keyword>
<evidence type="ECO:0000313" key="5">
    <source>
        <dbReference type="Proteomes" id="UP000231450"/>
    </source>
</evidence>
<reference evidence="5" key="1">
    <citation type="submission" date="2017-09" db="EMBL/GenBank/DDBJ databases">
        <title>Depth-based differentiation of microbial function through sediment-hosted aquifers and enrichment of novel symbionts in the deep terrestrial subsurface.</title>
        <authorList>
            <person name="Probst A.J."/>
            <person name="Ladd B."/>
            <person name="Jarett J.K."/>
            <person name="Geller-Mcgrath D.E."/>
            <person name="Sieber C.M.K."/>
            <person name="Emerson J.B."/>
            <person name="Anantharaman K."/>
            <person name="Thomas B.C."/>
            <person name="Malmstrom R."/>
            <person name="Stieglmeier M."/>
            <person name="Klingl A."/>
            <person name="Woyke T."/>
            <person name="Ryan C.M."/>
            <person name="Banfield J.F."/>
        </authorList>
    </citation>
    <scope>NUCLEOTIDE SEQUENCE [LARGE SCALE GENOMIC DNA]</scope>
</reference>
<gene>
    <name evidence="4" type="ORF">COU81_03300</name>
</gene>
<dbReference type="Pfam" id="PF07687">
    <property type="entry name" value="M20_dimer"/>
    <property type="match status" value="1"/>
</dbReference>
<dbReference type="Proteomes" id="UP000231450">
    <property type="component" value="Unassembled WGS sequence"/>
</dbReference>
<accession>A0A2M8KDG0</accession>
<dbReference type="Gene3D" id="3.30.70.360">
    <property type="match status" value="1"/>
</dbReference>
<organism evidence="4 5">
    <name type="scientific">Candidatus Portnoybacteria bacterium CG10_big_fil_rev_8_21_14_0_10_36_7</name>
    <dbReference type="NCBI Taxonomy" id="1974812"/>
    <lineage>
        <taxon>Bacteria</taxon>
        <taxon>Candidatus Portnoyibacteriota</taxon>
    </lineage>
</organism>
<dbReference type="InterPro" id="IPR050072">
    <property type="entry name" value="Peptidase_M20A"/>
</dbReference>
<comment type="caution">
    <text evidence="4">The sequence shown here is derived from an EMBL/GenBank/DDBJ whole genome shotgun (WGS) entry which is preliminary data.</text>
</comment>
<proteinExistence type="predicted"/>
<dbReference type="GO" id="GO:0046872">
    <property type="term" value="F:metal ion binding"/>
    <property type="evidence" value="ECO:0007669"/>
    <property type="project" value="UniProtKB-KW"/>
</dbReference>
<evidence type="ECO:0000256" key="2">
    <source>
        <dbReference type="ARBA" id="ARBA00022801"/>
    </source>
</evidence>
<dbReference type="InterPro" id="IPR011650">
    <property type="entry name" value="Peptidase_M20_dimer"/>
</dbReference>
<evidence type="ECO:0000313" key="4">
    <source>
        <dbReference type="EMBL" id="PJE57962.1"/>
    </source>
</evidence>
<dbReference type="GO" id="GO:0016787">
    <property type="term" value="F:hydrolase activity"/>
    <property type="evidence" value="ECO:0007669"/>
    <property type="project" value="UniProtKB-KW"/>
</dbReference>
<dbReference type="AlphaFoldDB" id="A0A2M8KDG0"/>
<name>A0A2M8KDG0_9BACT</name>
<protein>
    <recommendedName>
        <fullName evidence="3">Peptidase M20 dimerisation domain-containing protein</fullName>
    </recommendedName>
</protein>
<dbReference type="InterPro" id="IPR002933">
    <property type="entry name" value="Peptidase_M20"/>
</dbReference>
<dbReference type="Gene3D" id="3.40.630.10">
    <property type="entry name" value="Zn peptidases"/>
    <property type="match status" value="2"/>
</dbReference>